<keyword evidence="2" id="KW-0547">Nucleotide-binding</keyword>
<dbReference type="InterPro" id="IPR003439">
    <property type="entry name" value="ABC_transporter-like_ATP-bd"/>
</dbReference>
<dbReference type="GO" id="GO:0016887">
    <property type="term" value="F:ATP hydrolysis activity"/>
    <property type="evidence" value="ECO:0007669"/>
    <property type="project" value="InterPro"/>
</dbReference>
<evidence type="ECO:0000313" key="6">
    <source>
        <dbReference type="Proteomes" id="UP000334923"/>
    </source>
</evidence>
<dbReference type="EC" id="3.6.3.25" evidence="5"/>
<sequence length="262" mass="28598">MIASSDPIIQIRGLRAGYGETVILDQISFSVNCGEIFAILGGSGSGKSTLLKHIIGLYPPRAGEVLIEGKNLVTLEGRERTQLLQRFGVMYQNGALFGSMTVRENVRVPLDVFTNLPLKIRNAIVDAKLAQVDLLAAAEKLPSELSGGMRKRAAIARAMALDPAIVFLDEPSAGLDPVSSADLDNLIKRLAKEFTITFVMVTHELESIFSIADRVILLDGRTKGILAEGDPRTLRDTSTNPLVQHFFRREGKSPEFAENREP</sequence>
<dbReference type="InterPro" id="IPR027417">
    <property type="entry name" value="P-loop_NTPase"/>
</dbReference>
<dbReference type="AlphaFoldDB" id="A0A5E6MQA9"/>
<dbReference type="PANTHER" id="PTHR43023:SF3">
    <property type="entry name" value="PROTEIN TRIGALACTOSYLDIACYLGLYCEROL 3, CHLOROPLASTIC"/>
    <property type="match status" value="1"/>
</dbReference>
<feature type="domain" description="ABC transporter" evidence="4">
    <location>
        <begin position="9"/>
        <end position="247"/>
    </location>
</feature>
<keyword evidence="6" id="KW-1185">Reference proteome</keyword>
<keyword evidence="3 5" id="KW-0067">ATP-binding</keyword>
<dbReference type="InterPro" id="IPR003593">
    <property type="entry name" value="AAA+_ATPase"/>
</dbReference>
<accession>A0A5E6MQA9</accession>
<evidence type="ECO:0000256" key="3">
    <source>
        <dbReference type="ARBA" id="ARBA00022840"/>
    </source>
</evidence>
<reference evidence="5 6" key="1">
    <citation type="submission" date="2019-09" db="EMBL/GenBank/DDBJ databases">
        <authorList>
            <person name="Cremers G."/>
        </authorList>
    </citation>
    <scope>NUCLEOTIDE SEQUENCE [LARGE SCALE GENOMIC DNA]</scope>
    <source>
        <strain evidence="5">4A</strain>
    </source>
</reference>
<name>A0A5E6MQA9_9BACT</name>
<keyword evidence="1" id="KW-0813">Transport</keyword>
<dbReference type="SUPFAM" id="SSF52540">
    <property type="entry name" value="P-loop containing nucleoside triphosphate hydrolases"/>
    <property type="match status" value="1"/>
</dbReference>
<dbReference type="PROSITE" id="PS50893">
    <property type="entry name" value="ABC_TRANSPORTER_2"/>
    <property type="match status" value="1"/>
</dbReference>
<dbReference type="OrthoDB" id="9772862at2"/>
<evidence type="ECO:0000259" key="4">
    <source>
        <dbReference type="PROSITE" id="PS50893"/>
    </source>
</evidence>
<dbReference type="EMBL" id="CABFVA020000111">
    <property type="protein sequence ID" value="VVM07741.1"/>
    <property type="molecule type" value="Genomic_DNA"/>
</dbReference>
<evidence type="ECO:0000256" key="2">
    <source>
        <dbReference type="ARBA" id="ARBA00022741"/>
    </source>
</evidence>
<dbReference type="Pfam" id="PF00005">
    <property type="entry name" value="ABC_tran"/>
    <property type="match status" value="1"/>
</dbReference>
<gene>
    <name evidence="5" type="primary">cysA</name>
    <name evidence="5" type="ORF">MAMT_01894</name>
</gene>
<dbReference type="GO" id="GO:0005524">
    <property type="term" value="F:ATP binding"/>
    <property type="evidence" value="ECO:0007669"/>
    <property type="project" value="UniProtKB-KW"/>
</dbReference>
<organism evidence="5 6">
    <name type="scientific">Methylacidimicrobium tartarophylax</name>
    <dbReference type="NCBI Taxonomy" id="1041768"/>
    <lineage>
        <taxon>Bacteria</taxon>
        <taxon>Pseudomonadati</taxon>
        <taxon>Verrucomicrobiota</taxon>
        <taxon>Methylacidimicrobium</taxon>
    </lineage>
</organism>
<dbReference type="Gene3D" id="3.40.50.300">
    <property type="entry name" value="P-loop containing nucleotide triphosphate hydrolases"/>
    <property type="match status" value="1"/>
</dbReference>
<dbReference type="Proteomes" id="UP000334923">
    <property type="component" value="Unassembled WGS sequence"/>
</dbReference>
<dbReference type="PANTHER" id="PTHR43023">
    <property type="entry name" value="PROTEIN TRIGALACTOSYLDIACYLGLYCEROL 3, CHLOROPLASTIC"/>
    <property type="match status" value="1"/>
</dbReference>
<evidence type="ECO:0000256" key="1">
    <source>
        <dbReference type="ARBA" id="ARBA00022448"/>
    </source>
</evidence>
<dbReference type="SMART" id="SM00382">
    <property type="entry name" value="AAA"/>
    <property type="match status" value="1"/>
</dbReference>
<dbReference type="InterPro" id="IPR017871">
    <property type="entry name" value="ABC_transporter-like_CS"/>
</dbReference>
<dbReference type="PROSITE" id="PS00211">
    <property type="entry name" value="ABC_TRANSPORTER_1"/>
    <property type="match status" value="1"/>
</dbReference>
<proteinExistence type="predicted"/>
<keyword evidence="5" id="KW-0378">Hydrolase</keyword>
<evidence type="ECO:0000313" key="5">
    <source>
        <dbReference type="EMBL" id="VVM07741.1"/>
    </source>
</evidence>
<dbReference type="RefSeq" id="WP_142660740.1">
    <property type="nucleotide sequence ID" value="NZ_CABFVA020000111.1"/>
</dbReference>
<protein>
    <submittedName>
        <fullName evidence="5">Sulfate transport system ATP-binding protein</fullName>
        <ecNumber evidence="5">3.6.3.25</ecNumber>
    </submittedName>
</protein>